<dbReference type="GO" id="GO:0016020">
    <property type="term" value="C:membrane"/>
    <property type="evidence" value="ECO:0007669"/>
    <property type="project" value="InterPro"/>
</dbReference>
<feature type="transmembrane region" description="Helical" evidence="1">
    <location>
        <begin position="50"/>
        <end position="72"/>
    </location>
</feature>
<dbReference type="GO" id="GO:0000155">
    <property type="term" value="F:phosphorelay sensor kinase activity"/>
    <property type="evidence" value="ECO:0007669"/>
    <property type="project" value="InterPro"/>
</dbReference>
<keyword evidence="3" id="KW-0418">Kinase</keyword>
<dbReference type="Proteomes" id="UP000249547">
    <property type="component" value="Unassembled WGS sequence"/>
</dbReference>
<evidence type="ECO:0000313" key="4">
    <source>
        <dbReference type="Proteomes" id="UP000249547"/>
    </source>
</evidence>
<dbReference type="RefSeq" id="WP_111596163.1">
    <property type="nucleotide sequence ID" value="NZ_QLLL01000001.1"/>
</dbReference>
<keyword evidence="1" id="KW-0812">Transmembrane</keyword>
<dbReference type="OrthoDB" id="9809908at2"/>
<dbReference type="InterPro" id="IPR050640">
    <property type="entry name" value="Bact_2-comp_sensor_kinase"/>
</dbReference>
<feature type="transmembrane region" description="Helical" evidence="1">
    <location>
        <begin position="84"/>
        <end position="105"/>
    </location>
</feature>
<sequence length="371" mass="43447">MFEQIKNIIKRDWKKIFIIFLILLVYYGFAIFMAWNVYMASFNNGHNSLAGMVLSSIRGLLENTIFTYILIYHAMIPLFHNRKFGRFFMIVLGILVVKIIVSFWLDYGLVHETYEISMRKTRQDNDSSMAFKYWVLENRKLFFLASLVIGYLLNLVVIFVVALVIDWNNRAKTQKELEKQKLDAELSAIKYQINPHFLFNSLNFIYSKTVPLSDEVSHAVLLLSDIMRYALGKEEDANGLVSLDRELLHMKNVIDINQMRFNNKLSILYNENITNHKARIVPLILITLVENAFKHGDLLNPNEPLVIQVDVDDSKLRFYICNKKKKGTKELSTGIGLKNVRHRLQLMYEKKHTLKVQEDDNFYITELTVNF</sequence>
<comment type="caution">
    <text evidence="3">The sequence shown here is derived from an EMBL/GenBank/DDBJ whole genome shotgun (WGS) entry which is preliminary data.</text>
</comment>
<reference evidence="3 4" key="1">
    <citation type="submission" date="2018-06" db="EMBL/GenBank/DDBJ databases">
        <title>Genomic Encyclopedia of Archaeal and Bacterial Type Strains, Phase II (KMG-II): from individual species to whole genera.</title>
        <authorList>
            <person name="Goeker M."/>
        </authorList>
    </citation>
    <scope>NUCLEOTIDE SEQUENCE [LARGE SCALE GENOMIC DNA]</scope>
    <source>
        <strain evidence="3 4">DSM 23857</strain>
    </source>
</reference>
<feature type="domain" description="Signal transduction histidine kinase internal region" evidence="2">
    <location>
        <begin position="184"/>
        <end position="265"/>
    </location>
</feature>
<dbReference type="InterPro" id="IPR036890">
    <property type="entry name" value="HATPase_C_sf"/>
</dbReference>
<keyword evidence="1" id="KW-1133">Transmembrane helix</keyword>
<dbReference type="AlphaFoldDB" id="A0A327R5U3"/>
<organism evidence="3 4">
    <name type="scientific">Chitinophaga skermanii</name>
    <dbReference type="NCBI Taxonomy" id="331697"/>
    <lineage>
        <taxon>Bacteria</taxon>
        <taxon>Pseudomonadati</taxon>
        <taxon>Bacteroidota</taxon>
        <taxon>Chitinophagia</taxon>
        <taxon>Chitinophagales</taxon>
        <taxon>Chitinophagaceae</taxon>
        <taxon>Chitinophaga</taxon>
    </lineage>
</organism>
<accession>A0A327R5U3</accession>
<keyword evidence="4" id="KW-1185">Reference proteome</keyword>
<protein>
    <submittedName>
        <fullName evidence="3">Histidine kinase</fullName>
    </submittedName>
</protein>
<dbReference type="SUPFAM" id="SSF55874">
    <property type="entry name" value="ATPase domain of HSP90 chaperone/DNA topoisomerase II/histidine kinase"/>
    <property type="match status" value="1"/>
</dbReference>
<keyword evidence="3" id="KW-0808">Transferase</keyword>
<dbReference type="EMBL" id="QLLL01000001">
    <property type="protein sequence ID" value="RAJ11064.1"/>
    <property type="molecule type" value="Genomic_DNA"/>
</dbReference>
<dbReference type="Gene3D" id="3.30.565.10">
    <property type="entry name" value="Histidine kinase-like ATPase, C-terminal domain"/>
    <property type="match status" value="1"/>
</dbReference>
<gene>
    <name evidence="3" type="ORF">LX64_00671</name>
</gene>
<evidence type="ECO:0000256" key="1">
    <source>
        <dbReference type="SAM" id="Phobius"/>
    </source>
</evidence>
<dbReference type="PANTHER" id="PTHR34220">
    <property type="entry name" value="SENSOR HISTIDINE KINASE YPDA"/>
    <property type="match status" value="1"/>
</dbReference>
<dbReference type="InterPro" id="IPR010559">
    <property type="entry name" value="Sig_transdc_His_kin_internal"/>
</dbReference>
<keyword evidence="1" id="KW-0472">Membrane</keyword>
<proteinExistence type="predicted"/>
<feature type="transmembrane region" description="Helical" evidence="1">
    <location>
        <begin position="141"/>
        <end position="165"/>
    </location>
</feature>
<evidence type="ECO:0000259" key="2">
    <source>
        <dbReference type="Pfam" id="PF06580"/>
    </source>
</evidence>
<evidence type="ECO:0000313" key="3">
    <source>
        <dbReference type="EMBL" id="RAJ11064.1"/>
    </source>
</evidence>
<dbReference type="PANTHER" id="PTHR34220:SF7">
    <property type="entry name" value="SENSOR HISTIDINE KINASE YPDA"/>
    <property type="match status" value="1"/>
</dbReference>
<feature type="transmembrane region" description="Helical" evidence="1">
    <location>
        <begin position="16"/>
        <end position="38"/>
    </location>
</feature>
<dbReference type="Pfam" id="PF06580">
    <property type="entry name" value="His_kinase"/>
    <property type="match status" value="1"/>
</dbReference>
<name>A0A327R5U3_9BACT</name>